<gene>
    <name evidence="2" type="ORF">TCIL3000_4_1940</name>
</gene>
<keyword evidence="1" id="KW-0472">Membrane</keyword>
<feature type="transmembrane region" description="Helical" evidence="1">
    <location>
        <begin position="12"/>
        <end position="39"/>
    </location>
</feature>
<sequence length="128" mass="14819">MSQCVVCRHACLSLPLFLILLVFLFPSRFIFISFCTVLAETHTRTCTKRKRARLSLFSSKEQGDYLTSEPLAQKFCQLFLSDSFYPHDASPVWGIHCVFIMLLLLFFLTLKKVERHTKKPFKVGVLIL</sequence>
<accession>G0UL51</accession>
<keyword evidence="1" id="KW-0812">Transmembrane</keyword>
<dbReference type="AlphaFoldDB" id="G0UL51"/>
<evidence type="ECO:0000256" key="1">
    <source>
        <dbReference type="SAM" id="Phobius"/>
    </source>
</evidence>
<feature type="transmembrane region" description="Helical" evidence="1">
    <location>
        <begin position="92"/>
        <end position="110"/>
    </location>
</feature>
<evidence type="ECO:0000313" key="2">
    <source>
        <dbReference type="EMBL" id="CCC90106.1"/>
    </source>
</evidence>
<organism evidence="2">
    <name type="scientific">Trypanosoma congolense (strain IL3000)</name>
    <dbReference type="NCBI Taxonomy" id="1068625"/>
    <lineage>
        <taxon>Eukaryota</taxon>
        <taxon>Discoba</taxon>
        <taxon>Euglenozoa</taxon>
        <taxon>Kinetoplastea</taxon>
        <taxon>Metakinetoplastina</taxon>
        <taxon>Trypanosomatida</taxon>
        <taxon>Trypanosomatidae</taxon>
        <taxon>Trypanosoma</taxon>
        <taxon>Nannomonas</taxon>
    </lineage>
</organism>
<name>G0UL51_TRYCI</name>
<keyword evidence="1" id="KW-1133">Transmembrane helix</keyword>
<protein>
    <submittedName>
        <fullName evidence="2">Uncharacterized protein</fullName>
    </submittedName>
</protein>
<reference evidence="2" key="1">
    <citation type="journal article" date="2012" name="Proc. Natl. Acad. Sci. U.S.A.">
        <title>Antigenic diversity is generated by distinct evolutionary mechanisms in African trypanosome species.</title>
        <authorList>
            <person name="Jackson A.P."/>
            <person name="Berry A."/>
            <person name="Aslett M."/>
            <person name="Allison H.C."/>
            <person name="Burton P."/>
            <person name="Vavrova-Anderson J."/>
            <person name="Brown R."/>
            <person name="Browne H."/>
            <person name="Corton N."/>
            <person name="Hauser H."/>
            <person name="Gamble J."/>
            <person name="Gilderthorp R."/>
            <person name="Marcello L."/>
            <person name="McQuillan J."/>
            <person name="Otto T.D."/>
            <person name="Quail M.A."/>
            <person name="Sanders M.J."/>
            <person name="van Tonder A."/>
            <person name="Ginger M.L."/>
            <person name="Field M.C."/>
            <person name="Barry J.D."/>
            <person name="Hertz-Fowler C."/>
            <person name="Berriman M."/>
        </authorList>
    </citation>
    <scope>NUCLEOTIDE SEQUENCE</scope>
    <source>
        <strain evidence="2">IL3000</strain>
    </source>
</reference>
<proteinExistence type="predicted"/>
<dbReference type="EMBL" id="HE575317">
    <property type="protein sequence ID" value="CCC90106.1"/>
    <property type="molecule type" value="Genomic_DNA"/>
</dbReference>